<dbReference type="InterPro" id="IPR013598">
    <property type="entry name" value="Exportin-1/Importin-b-like"/>
</dbReference>
<dbReference type="Pfam" id="PF18806">
    <property type="entry name" value="Importin_rep_3"/>
    <property type="match status" value="1"/>
</dbReference>
<evidence type="ECO:0000256" key="1">
    <source>
        <dbReference type="ARBA" id="ARBA00004123"/>
    </source>
</evidence>
<dbReference type="GO" id="GO:0006606">
    <property type="term" value="P:protein import into nucleus"/>
    <property type="evidence" value="ECO:0007669"/>
    <property type="project" value="TreeGrafter"/>
</dbReference>
<evidence type="ECO:0000313" key="8">
    <source>
        <dbReference type="EnsemblFungi" id="MVLG_02861T0"/>
    </source>
</evidence>
<reference evidence="7" key="2">
    <citation type="submission" date="2010-11" db="EMBL/GenBank/DDBJ databases">
        <authorList>
            <consortium name="The Broad Institute Genome Sequencing Platform"/>
            <person name="Earl A."/>
            <person name="Ward D."/>
            <person name="Feldgarden M."/>
            <person name="Gevers D."/>
            <person name="Butler R."/>
            <person name="Young S.K."/>
            <person name="Zeng Q."/>
            <person name="Gargeya S."/>
            <person name="Fitzgerald M."/>
            <person name="Haas B."/>
            <person name="Abouelleil A."/>
            <person name="Alvarado L."/>
            <person name="Arachchi H.M."/>
            <person name="Berlin A."/>
            <person name="Brown A."/>
            <person name="Chapman S.B."/>
            <person name="Chen Z."/>
            <person name="Dunbar C."/>
            <person name="Freedman E."/>
            <person name="Gearin G."/>
            <person name="Gellesch M."/>
            <person name="Goldberg J."/>
            <person name="Griggs A."/>
            <person name="Gujja S."/>
            <person name="Heilman E."/>
            <person name="Heiman D."/>
            <person name="Howarth C."/>
            <person name="Larson L."/>
            <person name="Lui A."/>
            <person name="MacDonald P.J.P."/>
            <person name="Mehta T."/>
            <person name="Montmayeur A."/>
            <person name="Murphy C."/>
            <person name="Neiman D."/>
            <person name="Pearson M."/>
            <person name="Priest M."/>
            <person name="Roberts A."/>
            <person name="Saif S."/>
            <person name="Shea T."/>
            <person name="Shenoy N."/>
            <person name="Sisk P."/>
            <person name="Stolte C."/>
            <person name="Sykes S."/>
            <person name="White J."/>
            <person name="Yandava C."/>
            <person name="Wortman J."/>
            <person name="Nusbaum C."/>
            <person name="Birren B."/>
        </authorList>
    </citation>
    <scope>NUCLEOTIDE SEQUENCE</scope>
    <source>
        <strain evidence="7">P1A1 Lamole</strain>
    </source>
</reference>
<dbReference type="EnsemblFungi" id="MVLG_02861T0">
    <property type="protein sequence ID" value="MVLG_02861T0"/>
    <property type="gene ID" value="MVLG_02861"/>
</dbReference>
<dbReference type="InterPro" id="IPR016024">
    <property type="entry name" value="ARM-type_fold"/>
</dbReference>
<gene>
    <name evidence="7" type="ORF">MVLG_02861</name>
</gene>
<dbReference type="GO" id="GO:0005737">
    <property type="term" value="C:cytoplasm"/>
    <property type="evidence" value="ECO:0007669"/>
    <property type="project" value="TreeGrafter"/>
</dbReference>
<dbReference type="EMBL" id="AEIJ01000271">
    <property type="status" value="NOT_ANNOTATED_CDS"/>
    <property type="molecule type" value="Genomic_DNA"/>
</dbReference>
<dbReference type="PANTHER" id="PTHR12363">
    <property type="entry name" value="TRANSPORTIN 3 AND IMPORTIN 13"/>
    <property type="match status" value="1"/>
</dbReference>
<name>U5H6G1_USTV1</name>
<evidence type="ECO:0000256" key="5">
    <source>
        <dbReference type="ARBA" id="ARBA00023242"/>
    </source>
</evidence>
<evidence type="ECO:0000313" key="7">
    <source>
        <dbReference type="EMBL" id="KDE06825.1"/>
    </source>
</evidence>
<keyword evidence="5" id="KW-0539">Nucleus</keyword>
<dbReference type="OrthoDB" id="2016913at2759"/>
<evidence type="ECO:0000256" key="3">
    <source>
        <dbReference type="ARBA" id="ARBA00022448"/>
    </source>
</evidence>
<dbReference type="SMART" id="SM00913">
    <property type="entry name" value="IBN_N"/>
    <property type="match status" value="1"/>
</dbReference>
<dbReference type="Gene3D" id="1.25.10.10">
    <property type="entry name" value="Leucine-rich Repeat Variant"/>
    <property type="match status" value="1"/>
</dbReference>
<dbReference type="Pfam" id="PF03810">
    <property type="entry name" value="IBN_N"/>
    <property type="match status" value="1"/>
</dbReference>
<keyword evidence="4" id="KW-0677">Repeat</keyword>
<evidence type="ECO:0000256" key="4">
    <source>
        <dbReference type="ARBA" id="ARBA00022737"/>
    </source>
</evidence>
<dbReference type="GO" id="GO:0031267">
    <property type="term" value="F:small GTPase binding"/>
    <property type="evidence" value="ECO:0007669"/>
    <property type="project" value="InterPro"/>
</dbReference>
<reference evidence="7 9" key="3">
    <citation type="journal article" date="2015" name="BMC Genomics">
        <title>Sex and parasites: genomic and transcriptomic analysis of Microbotryum lychnidis-dioicae, the biotrophic and plant-castrating anther smut fungus.</title>
        <authorList>
            <person name="Perlin M.H."/>
            <person name="Amselem J."/>
            <person name="Fontanillas E."/>
            <person name="Toh S.S."/>
            <person name="Chen Z."/>
            <person name="Goldberg J."/>
            <person name="Duplessis S."/>
            <person name="Henrissat B."/>
            <person name="Young S."/>
            <person name="Zeng Q."/>
            <person name="Aguileta G."/>
            <person name="Petit E."/>
            <person name="Badouin H."/>
            <person name="Andrews J."/>
            <person name="Razeeq D."/>
            <person name="Gabaldon T."/>
            <person name="Quesneville H."/>
            <person name="Giraud T."/>
            <person name="Hood M.E."/>
            <person name="Schultz D.J."/>
            <person name="Cuomo C.A."/>
        </authorList>
    </citation>
    <scope>NUCLEOTIDE SEQUENCE [LARGE SCALE GENOMIC DNA]</scope>
    <source>
        <strain evidence="9">p1A1 Lamole</strain>
        <strain evidence="7">P1A1 Lamole</strain>
    </source>
</reference>
<keyword evidence="9" id="KW-1185">Reference proteome</keyword>
<dbReference type="InParanoid" id="U5H6G1"/>
<protein>
    <recommendedName>
        <fullName evidence="6">Importin N-terminal domain-containing protein</fullName>
    </recommendedName>
</protein>
<dbReference type="InterPro" id="IPR040520">
    <property type="entry name" value="Importin_rep_3"/>
</dbReference>
<dbReference type="Proteomes" id="UP000017200">
    <property type="component" value="Unassembled WGS sequence"/>
</dbReference>
<dbReference type="Pfam" id="PF08389">
    <property type="entry name" value="Xpo1"/>
    <property type="match status" value="1"/>
</dbReference>
<dbReference type="HOGENOM" id="CLU_005996_3_0_1"/>
<comment type="subcellular location">
    <subcellularLocation>
        <location evidence="1">Nucleus</location>
    </subcellularLocation>
</comment>
<reference evidence="8" key="4">
    <citation type="submission" date="2015-06" db="UniProtKB">
        <authorList>
            <consortium name="EnsemblFungi"/>
        </authorList>
    </citation>
    <scope>IDENTIFICATION</scope>
</reference>
<dbReference type="OMA" id="CLASIGK"/>
<evidence type="ECO:0000313" key="9">
    <source>
        <dbReference type="Proteomes" id="UP000017200"/>
    </source>
</evidence>
<dbReference type="EMBL" id="GL541666">
    <property type="protein sequence ID" value="KDE06825.1"/>
    <property type="molecule type" value="Genomic_DNA"/>
</dbReference>
<dbReference type="PANTHER" id="PTHR12363:SF33">
    <property type="entry name" value="IMPORTIN-13"/>
    <property type="match status" value="1"/>
</dbReference>
<organism evidence="7">
    <name type="scientific">Microbotryum lychnidis-dioicae (strain p1A1 Lamole / MvSl-1064)</name>
    <name type="common">Anther smut fungus</name>
    <dbReference type="NCBI Taxonomy" id="683840"/>
    <lineage>
        <taxon>Eukaryota</taxon>
        <taxon>Fungi</taxon>
        <taxon>Dikarya</taxon>
        <taxon>Basidiomycota</taxon>
        <taxon>Pucciniomycotina</taxon>
        <taxon>Microbotryomycetes</taxon>
        <taxon>Microbotryales</taxon>
        <taxon>Microbotryaceae</taxon>
        <taxon>Microbotryum</taxon>
    </lineage>
</organism>
<dbReference type="PROSITE" id="PS50166">
    <property type="entry name" value="IMPORTIN_B_NT"/>
    <property type="match status" value="1"/>
</dbReference>
<keyword evidence="3" id="KW-0813">Transport</keyword>
<accession>U5H6G1</accession>
<dbReference type="GO" id="GO:0005634">
    <property type="term" value="C:nucleus"/>
    <property type="evidence" value="ECO:0007669"/>
    <property type="project" value="UniProtKB-SubCell"/>
</dbReference>
<evidence type="ECO:0000256" key="2">
    <source>
        <dbReference type="ARBA" id="ARBA00007991"/>
    </source>
</evidence>
<feature type="domain" description="Importin N-terminal" evidence="6">
    <location>
        <begin position="29"/>
        <end position="94"/>
    </location>
</feature>
<comment type="similarity">
    <text evidence="2">Belongs to the importin beta family.</text>
</comment>
<reference evidence="9" key="1">
    <citation type="submission" date="2010-11" db="EMBL/GenBank/DDBJ databases">
        <title>The genome sequence of Microbotryum violaceum strain p1A1 Lamole.</title>
        <authorList>
            <person name="Cuomo C."/>
            <person name="Perlin M."/>
            <person name="Young S.K."/>
            <person name="Zeng Q."/>
            <person name="Gargeya S."/>
            <person name="Alvarado L."/>
            <person name="Berlin A."/>
            <person name="Chapman S.B."/>
            <person name="Chen Z."/>
            <person name="Freedman E."/>
            <person name="Gellesch M."/>
            <person name="Goldberg J."/>
            <person name="Griggs A."/>
            <person name="Gujja S."/>
            <person name="Heilman E."/>
            <person name="Heiman D."/>
            <person name="Howarth C."/>
            <person name="Mehta T."/>
            <person name="Neiman D."/>
            <person name="Pearson M."/>
            <person name="Roberts A."/>
            <person name="Saif S."/>
            <person name="Shea T."/>
            <person name="Shenoy N."/>
            <person name="Sisk P."/>
            <person name="Stolte C."/>
            <person name="Sykes S."/>
            <person name="White J."/>
            <person name="Yandava C."/>
            <person name="Haas B."/>
            <person name="Nusbaum C."/>
            <person name="Birren B."/>
        </authorList>
    </citation>
    <scope>NUCLEOTIDE SEQUENCE [LARGE SCALE GENOMIC DNA]</scope>
    <source>
        <strain evidence="9">p1A1 Lamole</strain>
    </source>
</reference>
<dbReference type="InterPro" id="IPR011989">
    <property type="entry name" value="ARM-like"/>
</dbReference>
<sequence length="1053" mass="115990">MSQNDLQQLGQLIETLYSPHTPPSLQTSLQAQLQTIQSNPDSWSLISPILTSSSSTYPTQVRFFAASTLQLKIARAWDSLPEEQHQLIQEQVLEWSSRSAAASYPRSSAAATTSSSSSAAPANVGERIVLRKLASALTSLSLRLFDQGWDHWLLEIITRVVAAGTSTEGVLQVLSVVIEQVARAELSGTKKSSYIGSLSSSTPMIVSTLSSSLSLPPSPTTFSELNSALQCFHSFLLASQFTHTDLDVLYPLILPHLHHPSTRNNAITQVEELIDRSSGTSSSVGISRYMSRIKTQHLLTEWACSTSVINTIQQALVDQDTALAYAEEDDFFSILRLLSTLGEHFIGFLFSPLPPASNIPALTLQSPEVQTFFHLLITITLYPGHSMEVHKINELTEGCWMALQEEASDVGLVFGEGEGREGRRGREADWEVVSGVFRALLDGLRGRARRDDQELYQGWAKDAKEDFRTYRSTNLSEVARYTYYTLREGMLDQLVELSRSQITLAPTSADGFEDLEASLFLLYTIQEDVSIETSSLALSKLFEPGFIAALPTTNHPTLQTTALRLIGAYASWFSTSPSTDSDSSDRKPALLAAVSFIVSCLQEPQRGVTSWAARSLRLLCDQNRHEFRDHVASFVAVLGGLEGKIEDVELSKVLESVASVIQALPEEQIVEPLLGLATPIIRKLRESLSGATPTADSREVTVQQFNYLTSCAKGLSDPEDDLLELDSSFDDNQQRHRDASSRLLYDPRIAAMRQELSQAIEASCVLLTHDAEVVQALSDYIRATTTDSIVGPLTLDPFNLLRLASRALSTSISSVWVSVQTSLLARLARTKSDAQLTDEDLVNLSKPIETSLTTTLTHLSTPSAMSENPDLVSAFLSFNASLIRHFPRIFLLLPQHLSTLLQFSIQGLSLQERFSLKATLEVLISIVQQTRMASTSSNLFAQILQGHLRDLIKGLIESIAGKVPRSHLASLSEVYHALLLRYGVQTQTILRELFTQDSNWPSPRAKDSVKEKFEKASKTARTGKQVRTAVNEFALVCRGLDGTVYGVESRDCF</sequence>
<dbReference type="InterPro" id="IPR051345">
    <property type="entry name" value="Importin_beta-like_NTR"/>
</dbReference>
<dbReference type="AlphaFoldDB" id="U5H6G1"/>
<dbReference type="InterPro" id="IPR001494">
    <property type="entry name" value="Importin-beta_N"/>
</dbReference>
<dbReference type="SUPFAM" id="SSF48371">
    <property type="entry name" value="ARM repeat"/>
    <property type="match status" value="1"/>
</dbReference>
<dbReference type="FunCoup" id="U5H6G1">
    <property type="interactions" value="187"/>
</dbReference>
<proteinExistence type="inferred from homology"/>
<dbReference type="STRING" id="683840.U5H6G1"/>
<evidence type="ECO:0000259" key="6">
    <source>
        <dbReference type="PROSITE" id="PS50166"/>
    </source>
</evidence>